<gene>
    <name evidence="2" type="ORF">Lboz_2262</name>
</gene>
<name>A0A0W0RRD3_LEGBO</name>
<dbReference type="OrthoDB" id="5653474at2"/>
<keyword evidence="1" id="KW-0812">Transmembrane</keyword>
<reference evidence="2 3" key="1">
    <citation type="submission" date="2015-11" db="EMBL/GenBank/DDBJ databases">
        <title>Genomic analysis of 38 Legionella species identifies large and diverse effector repertoires.</title>
        <authorList>
            <person name="Burstein D."/>
            <person name="Amaro F."/>
            <person name="Zusman T."/>
            <person name="Lifshitz Z."/>
            <person name="Cohen O."/>
            <person name="Gilbert J.A."/>
            <person name="Pupko T."/>
            <person name="Shuman H.A."/>
            <person name="Segal G."/>
        </authorList>
    </citation>
    <scope>NUCLEOTIDE SEQUENCE [LARGE SCALE GENOMIC DNA]</scope>
    <source>
        <strain evidence="2 3">WIGA</strain>
    </source>
</reference>
<dbReference type="STRING" id="447.Lboz_2262"/>
<dbReference type="Proteomes" id="UP000054695">
    <property type="component" value="Unassembled WGS sequence"/>
</dbReference>
<dbReference type="AlphaFoldDB" id="A0A0W0RRD3"/>
<comment type="caution">
    <text evidence="2">The sequence shown here is derived from an EMBL/GenBank/DDBJ whole genome shotgun (WGS) entry which is preliminary data.</text>
</comment>
<dbReference type="PATRIC" id="fig|447.4.peg.2396"/>
<evidence type="ECO:0000313" key="2">
    <source>
        <dbReference type="EMBL" id="KTC73616.1"/>
    </source>
</evidence>
<dbReference type="RefSeq" id="WP_058459865.1">
    <property type="nucleotide sequence ID" value="NZ_CAAAIY010000006.1"/>
</dbReference>
<accession>A0A0W0RRD3</accession>
<organism evidence="2 3">
    <name type="scientific">Legionella bozemanae</name>
    <name type="common">Fluoribacter bozemanae</name>
    <dbReference type="NCBI Taxonomy" id="447"/>
    <lineage>
        <taxon>Bacteria</taxon>
        <taxon>Pseudomonadati</taxon>
        <taxon>Pseudomonadota</taxon>
        <taxon>Gammaproteobacteria</taxon>
        <taxon>Legionellales</taxon>
        <taxon>Legionellaceae</taxon>
        <taxon>Legionella</taxon>
    </lineage>
</organism>
<keyword evidence="1" id="KW-1133">Transmembrane helix</keyword>
<feature type="transmembrane region" description="Helical" evidence="1">
    <location>
        <begin position="139"/>
        <end position="158"/>
    </location>
</feature>
<dbReference type="EMBL" id="LNXU01000019">
    <property type="protein sequence ID" value="KTC73616.1"/>
    <property type="molecule type" value="Genomic_DNA"/>
</dbReference>
<proteinExistence type="predicted"/>
<protein>
    <submittedName>
        <fullName evidence="2">23, 7 kDa protein</fullName>
    </submittedName>
</protein>
<feature type="transmembrane region" description="Helical" evidence="1">
    <location>
        <begin position="112"/>
        <end position="133"/>
    </location>
</feature>
<evidence type="ECO:0000313" key="3">
    <source>
        <dbReference type="Proteomes" id="UP000054695"/>
    </source>
</evidence>
<keyword evidence="3" id="KW-1185">Reference proteome</keyword>
<sequence>MSFFPKKYTHKSVLDKIGEAKKLLAHIEKEKKSVFLEMLQLRIDDFELALKKNPDPGEQQRLLEQYNRFAQTLHLCLSRPTLTNSYINSYHHQKYYPVGISEVIEEPIRYKISLAAATLGTALILASCITFPFNPLVSVILLPIGISLLAPAVASLLTPDPLNTAPKKLEEKILFQTGAKLIDPSLSFDETQKYDGALQLSVI</sequence>
<evidence type="ECO:0000256" key="1">
    <source>
        <dbReference type="SAM" id="Phobius"/>
    </source>
</evidence>
<keyword evidence="1" id="KW-0472">Membrane</keyword>